<reference evidence="2" key="1">
    <citation type="submission" date="2021-01" db="EMBL/GenBank/DDBJ databases">
        <authorList>
            <person name="Corre E."/>
            <person name="Pelletier E."/>
            <person name="Niang G."/>
            <person name="Scheremetjew M."/>
            <person name="Finn R."/>
            <person name="Kale V."/>
            <person name="Holt S."/>
            <person name="Cochrane G."/>
            <person name="Meng A."/>
            <person name="Brown T."/>
            <person name="Cohen L."/>
        </authorList>
    </citation>
    <scope>NUCLEOTIDE SEQUENCE</scope>
    <source>
        <strain evidence="2">CCCM811</strain>
    </source>
</reference>
<evidence type="ECO:0000313" key="2">
    <source>
        <dbReference type="EMBL" id="CAE0678316.1"/>
    </source>
</evidence>
<feature type="compositionally biased region" description="Basic residues" evidence="1">
    <location>
        <begin position="59"/>
        <end position="73"/>
    </location>
</feature>
<dbReference type="AlphaFoldDB" id="A0A7S4DYC9"/>
<sequence length="153" mass="17318">MQATFSVFAQPVLGAIPVIQQPNQQLDARAKTENRIQPAKKRFKAENPSSSTRKPVVVQKRRKSSRVSKNKRKKGEDVATCVAKFIMEQEAQPEAVPEPMDETPEPCVVNQMITSLLSTPKCLRRNESIPKIGFDQLEPSVWTNLFYFSPNFD</sequence>
<proteinExistence type="predicted"/>
<evidence type="ECO:0000256" key="1">
    <source>
        <dbReference type="SAM" id="MobiDB-lite"/>
    </source>
</evidence>
<feature type="region of interest" description="Disordered" evidence="1">
    <location>
        <begin position="24"/>
        <end position="75"/>
    </location>
</feature>
<accession>A0A7S4DYC9</accession>
<protein>
    <submittedName>
        <fullName evidence="2">Uncharacterized protein</fullName>
    </submittedName>
</protein>
<name>A0A7S4DYC9_9EUKA</name>
<organism evidence="2">
    <name type="scientific">Lotharella globosa</name>
    <dbReference type="NCBI Taxonomy" id="91324"/>
    <lineage>
        <taxon>Eukaryota</taxon>
        <taxon>Sar</taxon>
        <taxon>Rhizaria</taxon>
        <taxon>Cercozoa</taxon>
        <taxon>Chlorarachniophyceae</taxon>
        <taxon>Lotharella</taxon>
    </lineage>
</organism>
<dbReference type="EMBL" id="HBIV01042822">
    <property type="protein sequence ID" value="CAE0678316.1"/>
    <property type="molecule type" value="Transcribed_RNA"/>
</dbReference>
<gene>
    <name evidence="2" type="ORF">LGLO00237_LOCUS30098</name>
</gene>